<evidence type="ECO:0000313" key="3">
    <source>
        <dbReference type="Proteomes" id="UP001499993"/>
    </source>
</evidence>
<proteinExistence type="predicted"/>
<feature type="transmembrane region" description="Helical" evidence="1">
    <location>
        <begin position="216"/>
        <end position="237"/>
    </location>
</feature>
<gene>
    <name evidence="2" type="ORF">GCM10023224_07360</name>
</gene>
<keyword evidence="3" id="KW-1185">Reference proteome</keyword>
<dbReference type="EMBL" id="BAABIK010000002">
    <property type="protein sequence ID" value="GAA4930234.1"/>
    <property type="molecule type" value="Genomic_DNA"/>
</dbReference>
<feature type="transmembrane region" description="Helical" evidence="1">
    <location>
        <begin position="21"/>
        <end position="42"/>
    </location>
</feature>
<feature type="transmembrane region" description="Helical" evidence="1">
    <location>
        <begin position="63"/>
        <end position="83"/>
    </location>
</feature>
<comment type="caution">
    <text evidence="2">The sequence shown here is derived from an EMBL/GenBank/DDBJ whole genome shotgun (WGS) entry which is preliminary data.</text>
</comment>
<feature type="transmembrane region" description="Helical" evidence="1">
    <location>
        <begin position="164"/>
        <end position="186"/>
    </location>
</feature>
<reference evidence="3" key="1">
    <citation type="journal article" date="2019" name="Int. J. Syst. Evol. Microbiol.">
        <title>The Global Catalogue of Microorganisms (GCM) 10K type strain sequencing project: providing services to taxonomists for standard genome sequencing and annotation.</title>
        <authorList>
            <consortium name="The Broad Institute Genomics Platform"/>
            <consortium name="The Broad Institute Genome Sequencing Center for Infectious Disease"/>
            <person name="Wu L."/>
            <person name="Ma J."/>
        </authorList>
    </citation>
    <scope>NUCLEOTIDE SEQUENCE [LARGE SCALE GENOMIC DNA]</scope>
    <source>
        <strain evidence="3">JCM 18123</strain>
    </source>
</reference>
<accession>A0ABP9G6Y3</accession>
<keyword evidence="1" id="KW-0472">Membrane</keyword>
<name>A0ABP9G6Y3_9ACTN</name>
<feature type="transmembrane region" description="Helical" evidence="1">
    <location>
        <begin position="123"/>
        <end position="143"/>
    </location>
</feature>
<keyword evidence="1" id="KW-1133">Transmembrane helix</keyword>
<protein>
    <submittedName>
        <fullName evidence="2">Uncharacterized protein</fullName>
    </submittedName>
</protein>
<evidence type="ECO:0000313" key="2">
    <source>
        <dbReference type="EMBL" id="GAA4930234.1"/>
    </source>
</evidence>
<sequence length="245" mass="26402">MSGHAANPPVLRIYSSGVNEFLYPTLSGVVATLVATALVYGCSTVVKRVKKDPDRYTREIARLTAALNAAVVVPALVGGGWLLHRVLRWGLDWAARVAATPGTDFDDVPDAVWQRLFEHSWPWQYTCAAFVVVAPLIVTGMIADRVKETESLSIIRHTFLQVMLGALALLAVAVLAGIVVGAHVAVDTASAWAFAAEPAYFPGLTEAWSLPWDLEWTVLAAVAAGSGCVQYYTFLAFTDMVRRAA</sequence>
<evidence type="ECO:0000256" key="1">
    <source>
        <dbReference type="SAM" id="Phobius"/>
    </source>
</evidence>
<keyword evidence="1" id="KW-0812">Transmembrane</keyword>
<dbReference type="Proteomes" id="UP001499993">
    <property type="component" value="Unassembled WGS sequence"/>
</dbReference>
<organism evidence="2 3">
    <name type="scientific">Streptomonospora halophila</name>
    <dbReference type="NCBI Taxonomy" id="427369"/>
    <lineage>
        <taxon>Bacteria</taxon>
        <taxon>Bacillati</taxon>
        <taxon>Actinomycetota</taxon>
        <taxon>Actinomycetes</taxon>
        <taxon>Streptosporangiales</taxon>
        <taxon>Nocardiopsidaceae</taxon>
        <taxon>Streptomonospora</taxon>
    </lineage>
</organism>